<organism evidence="1 2">
    <name type="scientific">Yersinia thracica</name>
    <dbReference type="NCBI Taxonomy" id="2890319"/>
    <lineage>
        <taxon>Bacteria</taxon>
        <taxon>Pseudomonadati</taxon>
        <taxon>Pseudomonadota</taxon>
        <taxon>Gammaproteobacteria</taxon>
        <taxon>Enterobacterales</taxon>
        <taxon>Yersiniaceae</taxon>
        <taxon>Yersinia</taxon>
    </lineage>
</organism>
<gene>
    <name evidence="1" type="ORF">ERS008472_02365</name>
</gene>
<keyword evidence="2" id="KW-1185">Reference proteome</keyword>
<evidence type="ECO:0008006" key="3">
    <source>
        <dbReference type="Google" id="ProtNLM"/>
    </source>
</evidence>
<protein>
    <recommendedName>
        <fullName evidence="3">Type II toxin-antitoxin system RelE/ParE family toxin</fullName>
    </recommendedName>
</protein>
<evidence type="ECO:0000313" key="2">
    <source>
        <dbReference type="Proteomes" id="UP000041882"/>
    </source>
</evidence>
<dbReference type="RefSeq" id="WP_050114448.1">
    <property type="nucleotide sequence ID" value="NZ_CABHXQ010000036.1"/>
</dbReference>
<accession>A0A0T9PSU0</accession>
<evidence type="ECO:0000313" key="1">
    <source>
        <dbReference type="EMBL" id="CNH80190.1"/>
    </source>
</evidence>
<dbReference type="Proteomes" id="UP000041882">
    <property type="component" value="Unassembled WGS sequence"/>
</dbReference>
<dbReference type="AlphaFoldDB" id="A0A0T9PSU0"/>
<reference evidence="2" key="1">
    <citation type="submission" date="2015-03" db="EMBL/GenBank/DDBJ databases">
        <authorList>
            <consortium name="Pathogen Informatics"/>
            <person name="Murphy D."/>
        </authorList>
    </citation>
    <scope>NUCLEOTIDE SEQUENCE [LARGE SCALE GENOMIC DNA]</scope>
    <source>
        <strain evidence="2">IP6945</strain>
    </source>
</reference>
<dbReference type="Gene3D" id="3.30.2310.20">
    <property type="entry name" value="RelE-like"/>
    <property type="match status" value="1"/>
</dbReference>
<dbReference type="EMBL" id="CQAW01000010">
    <property type="protein sequence ID" value="CNH80190.1"/>
    <property type="molecule type" value="Genomic_DNA"/>
</dbReference>
<dbReference type="InterPro" id="IPR035093">
    <property type="entry name" value="RelE/ParE_toxin_dom_sf"/>
</dbReference>
<sequence>MPQIIISPAAEWTLKDIESFKSGTMGAVEAGEFVDNLLISSITAINEDPARYRFNSMLSDSGVQLRERLDPDSEYRVIYDYDGQTVEILAFVSMKQDLERVLYRYLMFR</sequence>
<proteinExistence type="predicted"/>
<name>A0A0T9PSU0_9GAMM</name>